<dbReference type="PROSITE" id="PS51257">
    <property type="entry name" value="PROKAR_LIPOPROTEIN"/>
    <property type="match status" value="1"/>
</dbReference>
<proteinExistence type="predicted"/>
<organism evidence="1 2">
    <name type="scientific">Cellvibrio polysaccharolyticus</name>
    <dbReference type="NCBI Taxonomy" id="2082724"/>
    <lineage>
        <taxon>Bacteria</taxon>
        <taxon>Pseudomonadati</taxon>
        <taxon>Pseudomonadota</taxon>
        <taxon>Gammaproteobacteria</taxon>
        <taxon>Cellvibrionales</taxon>
        <taxon>Cellvibrionaceae</taxon>
        <taxon>Cellvibrio</taxon>
    </lineage>
</organism>
<dbReference type="AlphaFoldDB" id="A0A928V3U2"/>
<accession>A0A928V3U2</accession>
<evidence type="ECO:0000313" key="1">
    <source>
        <dbReference type="EMBL" id="MBE8716705.1"/>
    </source>
</evidence>
<reference evidence="1" key="1">
    <citation type="submission" date="2018-07" db="EMBL/GenBank/DDBJ databases">
        <title>Genome assembly of strain Ka43.</title>
        <authorList>
            <person name="Kukolya J."/>
            <person name="Nagy I."/>
            <person name="Horvath B."/>
            <person name="Toth A."/>
        </authorList>
    </citation>
    <scope>NUCLEOTIDE SEQUENCE</scope>
    <source>
        <strain evidence="1">KB43</strain>
    </source>
</reference>
<dbReference type="Proteomes" id="UP000652567">
    <property type="component" value="Unassembled WGS sequence"/>
</dbReference>
<gene>
    <name evidence="1" type="ORF">C4F51_05820</name>
</gene>
<evidence type="ECO:0000313" key="2">
    <source>
        <dbReference type="Proteomes" id="UP000652567"/>
    </source>
</evidence>
<dbReference type="RefSeq" id="WP_193907994.1">
    <property type="nucleotide sequence ID" value="NZ_PRDL01000001.1"/>
</dbReference>
<keyword evidence="2" id="KW-1185">Reference proteome</keyword>
<dbReference type="EMBL" id="PRDL01000001">
    <property type="protein sequence ID" value="MBE8716705.1"/>
    <property type="molecule type" value="Genomic_DNA"/>
</dbReference>
<sequence length="245" mass="27081">MVFRSVYAGSLVAVIAMLTMGCQYFPQQQQAPVEARTTPKAATPVPQASARDRTIARLLSDADYALSRNQLLTPVQDNAFDRYQSVLIMDPLNTRAKVGLQAVSLRYVELARNSIGRGQFAQAREYLDNAAGIDPSSQIVAETRQYLRRQMAAQPATPTASYKPGPGEHLLDVGGLTRKSPEIIAQLGQLAKKAQDTGELVIIHARNDAEGRWIYSTMRDSLEDFLLRGDIRIAKQPRIQFVPVL</sequence>
<comment type="caution">
    <text evidence="1">The sequence shown here is derived from an EMBL/GenBank/DDBJ whole genome shotgun (WGS) entry which is preliminary data.</text>
</comment>
<name>A0A928V3U2_9GAMM</name>
<protein>
    <submittedName>
        <fullName evidence="1">Uncharacterized protein</fullName>
    </submittedName>
</protein>